<proteinExistence type="predicted"/>
<name>A0A484HEV8_9BACT</name>
<feature type="region of interest" description="Disordered" evidence="1">
    <location>
        <begin position="1"/>
        <end position="51"/>
    </location>
</feature>
<accession>A0A484HEV8</accession>
<protein>
    <submittedName>
        <fullName evidence="2">Uncharacterized protein</fullName>
    </submittedName>
</protein>
<reference evidence="2" key="1">
    <citation type="submission" date="2019-01" db="EMBL/GenBank/DDBJ databases">
        <authorList>
            <consortium name="Genoscope - CEA"/>
            <person name="William W."/>
        </authorList>
    </citation>
    <scope>NUCLEOTIDE SEQUENCE</scope>
    <source>
        <strain evidence="2">CR-1</strain>
    </source>
</reference>
<feature type="compositionally biased region" description="Basic and acidic residues" evidence="1">
    <location>
        <begin position="14"/>
        <end position="27"/>
    </location>
</feature>
<evidence type="ECO:0000313" key="2">
    <source>
        <dbReference type="EMBL" id="VEN73253.1"/>
    </source>
</evidence>
<gene>
    <name evidence="2" type="ORF">EPICR_140014</name>
</gene>
<sequence length="143" mass="15224">MFEKLLKLAQMEEEEKKAAAPEKKDEAPAAGDETAEEKTAPAPGNGNGARGLKETTEVIEALTMVTVFLTKRLKDGIGADDAMALMEKLTTDEEFVNVIARAADGISEIPAELSDLDFEESLTLGILGLGFIKEVVGALKEDG</sequence>
<organism evidence="2">
    <name type="scientific">uncultured Desulfobacteraceae bacterium</name>
    <dbReference type="NCBI Taxonomy" id="218296"/>
    <lineage>
        <taxon>Bacteria</taxon>
        <taxon>Pseudomonadati</taxon>
        <taxon>Thermodesulfobacteriota</taxon>
        <taxon>Desulfobacteria</taxon>
        <taxon>Desulfobacterales</taxon>
        <taxon>Desulfobacteraceae</taxon>
        <taxon>environmental samples</taxon>
    </lineage>
</organism>
<dbReference type="AlphaFoldDB" id="A0A484HEV8"/>
<dbReference type="EMBL" id="CAACVI010000006">
    <property type="protein sequence ID" value="VEN73253.1"/>
    <property type="molecule type" value="Genomic_DNA"/>
</dbReference>
<evidence type="ECO:0000256" key="1">
    <source>
        <dbReference type="SAM" id="MobiDB-lite"/>
    </source>
</evidence>